<dbReference type="AlphaFoldDB" id="A0A4U5PTC1"/>
<evidence type="ECO:0008006" key="2">
    <source>
        <dbReference type="Google" id="ProtNLM"/>
    </source>
</evidence>
<dbReference type="InterPro" id="IPR011009">
    <property type="entry name" value="Kinase-like_dom_sf"/>
</dbReference>
<dbReference type="STRING" id="43335.A0A4U5PTC1"/>
<dbReference type="EMBL" id="RCHU01000603">
    <property type="protein sequence ID" value="TKS00510.1"/>
    <property type="molecule type" value="Genomic_DNA"/>
</dbReference>
<name>A0A4U5PTC1_POPAL</name>
<evidence type="ECO:0000313" key="1">
    <source>
        <dbReference type="EMBL" id="TKS00510.1"/>
    </source>
</evidence>
<comment type="caution">
    <text evidence="1">The sequence shown here is derived from an EMBL/GenBank/DDBJ whole genome shotgun (WGS) entry which is preliminary data.</text>
</comment>
<reference evidence="1" key="1">
    <citation type="submission" date="2018-10" db="EMBL/GenBank/DDBJ databases">
        <title>Population genomic analysis revealed the cold adaptation of white poplar.</title>
        <authorList>
            <person name="Liu Y.-J."/>
        </authorList>
    </citation>
    <scope>NUCLEOTIDE SEQUENCE [LARGE SCALE GENOMIC DNA]</scope>
    <source>
        <strain evidence="1">PAL-ZL1</strain>
    </source>
</reference>
<dbReference type="Gene3D" id="3.30.200.20">
    <property type="entry name" value="Phosphorylase Kinase, domain 1"/>
    <property type="match status" value="1"/>
</dbReference>
<protein>
    <recommendedName>
        <fullName evidence="2">Protein kinase domain-containing protein</fullName>
    </recommendedName>
</protein>
<sequence>MSRFFRGKFSRHFHAVSRSREKGSDDRKIWIVTFNITSCGAQIWRQQSGQLSHSVHNSELEKKVTRTSFAALNIATRSFDQDNVIGVGKMGTMYRAAHPYDCFTAVKRLHDSQPLGKQFRSELTILLVLKKERSITEVEVYGYGEGRKIEIVDKGIQTGNSNIIMQQAYIK</sequence>
<dbReference type="SUPFAM" id="SSF56112">
    <property type="entry name" value="Protein kinase-like (PK-like)"/>
    <property type="match status" value="1"/>
</dbReference>
<gene>
    <name evidence="1" type="ORF">D5086_0000182370</name>
</gene>
<organism evidence="1">
    <name type="scientific">Populus alba</name>
    <name type="common">White poplar</name>
    <dbReference type="NCBI Taxonomy" id="43335"/>
    <lineage>
        <taxon>Eukaryota</taxon>
        <taxon>Viridiplantae</taxon>
        <taxon>Streptophyta</taxon>
        <taxon>Embryophyta</taxon>
        <taxon>Tracheophyta</taxon>
        <taxon>Spermatophyta</taxon>
        <taxon>Magnoliopsida</taxon>
        <taxon>eudicotyledons</taxon>
        <taxon>Gunneridae</taxon>
        <taxon>Pentapetalae</taxon>
        <taxon>rosids</taxon>
        <taxon>fabids</taxon>
        <taxon>Malpighiales</taxon>
        <taxon>Salicaceae</taxon>
        <taxon>Saliceae</taxon>
        <taxon>Populus</taxon>
    </lineage>
</organism>
<proteinExistence type="predicted"/>
<accession>A0A4U5PTC1</accession>